<sequence>MHRLEVPSIDRKHTALQIKAAIESIADKVQPIGRCITKERAGRQDINDDRGGSDEESDSGSTPPTENSSGIKAPPYTVNEAVVCDLAKLYKEVPVYASGELRETFRLSVTRAGCKYDADVRLKDSYFKPGSKEEDVLRMLFDGAAISGFGDVRSQETKVDAGVRNAREIPASEFTVSPSLIDAISEIWSKHFEPRDVTVAPYKMHLYGQGGLFKALRDTPETGLVGTFLVGIGDSTNDLNLELALRDPEAFHSHWTASQVAFSANPGQWVAFYPDVPHRVLKLKSGYRAVIAFKVFRRAVSPEEGNALVTAVESESLQMERVIGLTNKLNAPFGLLLERKYYMGIEKLTGLDAVVYKALLARDGCTVHLLPVVIRWSAECERESTTIHCTAPVFPLTAAHVDALTREIAYGFHKTDPTVDPLVSDDESLAWLKRVSRPKNGVVPFFATDVADTTVTWSHTEESEVEFVGNESRPWSQDSVYLSYAVVLLPNEK</sequence>
<reference evidence="1" key="1">
    <citation type="submission" date="2021-02" db="EMBL/GenBank/DDBJ databases">
        <authorList>
            <consortium name="DOE Joint Genome Institute"/>
            <person name="Ahrendt S."/>
            <person name="Looney B.P."/>
            <person name="Miyauchi S."/>
            <person name="Morin E."/>
            <person name="Drula E."/>
            <person name="Courty P.E."/>
            <person name="Chicoki N."/>
            <person name="Fauchery L."/>
            <person name="Kohler A."/>
            <person name="Kuo A."/>
            <person name="Labutti K."/>
            <person name="Pangilinan J."/>
            <person name="Lipzen A."/>
            <person name="Riley R."/>
            <person name="Andreopoulos W."/>
            <person name="He G."/>
            <person name="Johnson J."/>
            <person name="Barry K.W."/>
            <person name="Grigoriev I.V."/>
            <person name="Nagy L."/>
            <person name="Hibbett D."/>
            <person name="Henrissat B."/>
            <person name="Matheny P.B."/>
            <person name="Labbe J."/>
            <person name="Martin F."/>
        </authorList>
    </citation>
    <scope>NUCLEOTIDE SEQUENCE</scope>
    <source>
        <strain evidence="1">FP105234-sp</strain>
    </source>
</reference>
<dbReference type="EMBL" id="MU275876">
    <property type="protein sequence ID" value="KAI0049231.1"/>
    <property type="molecule type" value="Genomic_DNA"/>
</dbReference>
<organism evidence="1 2">
    <name type="scientific">Auriscalpium vulgare</name>
    <dbReference type="NCBI Taxonomy" id="40419"/>
    <lineage>
        <taxon>Eukaryota</taxon>
        <taxon>Fungi</taxon>
        <taxon>Dikarya</taxon>
        <taxon>Basidiomycota</taxon>
        <taxon>Agaricomycotina</taxon>
        <taxon>Agaricomycetes</taxon>
        <taxon>Russulales</taxon>
        <taxon>Auriscalpiaceae</taxon>
        <taxon>Auriscalpium</taxon>
    </lineage>
</organism>
<name>A0ACB8S058_9AGAM</name>
<accession>A0ACB8S058</accession>
<gene>
    <name evidence="1" type="ORF">FA95DRAFT_925238</name>
</gene>
<reference evidence="1" key="2">
    <citation type="journal article" date="2022" name="New Phytol.">
        <title>Evolutionary transition to the ectomycorrhizal habit in the genomes of a hyperdiverse lineage of mushroom-forming fungi.</title>
        <authorList>
            <person name="Looney B."/>
            <person name="Miyauchi S."/>
            <person name="Morin E."/>
            <person name="Drula E."/>
            <person name="Courty P.E."/>
            <person name="Kohler A."/>
            <person name="Kuo A."/>
            <person name="LaButti K."/>
            <person name="Pangilinan J."/>
            <person name="Lipzen A."/>
            <person name="Riley R."/>
            <person name="Andreopoulos W."/>
            <person name="He G."/>
            <person name="Johnson J."/>
            <person name="Nolan M."/>
            <person name="Tritt A."/>
            <person name="Barry K.W."/>
            <person name="Grigoriev I.V."/>
            <person name="Nagy L.G."/>
            <person name="Hibbett D."/>
            <person name="Henrissat B."/>
            <person name="Matheny P.B."/>
            <person name="Labbe J."/>
            <person name="Martin F.M."/>
        </authorList>
    </citation>
    <scope>NUCLEOTIDE SEQUENCE</scope>
    <source>
        <strain evidence="1">FP105234-sp</strain>
    </source>
</reference>
<comment type="caution">
    <text evidence="1">The sequence shown here is derived from an EMBL/GenBank/DDBJ whole genome shotgun (WGS) entry which is preliminary data.</text>
</comment>
<dbReference type="Proteomes" id="UP000814033">
    <property type="component" value="Unassembled WGS sequence"/>
</dbReference>
<proteinExistence type="predicted"/>
<protein>
    <submittedName>
        <fullName evidence="1">Uncharacterized protein</fullName>
    </submittedName>
</protein>
<evidence type="ECO:0000313" key="2">
    <source>
        <dbReference type="Proteomes" id="UP000814033"/>
    </source>
</evidence>
<keyword evidence="2" id="KW-1185">Reference proteome</keyword>
<evidence type="ECO:0000313" key="1">
    <source>
        <dbReference type="EMBL" id="KAI0049231.1"/>
    </source>
</evidence>